<accession>A0AAD5K385</accession>
<dbReference type="GO" id="GO:0006914">
    <property type="term" value="P:autophagy"/>
    <property type="evidence" value="ECO:0007669"/>
    <property type="project" value="UniProtKB-KW"/>
</dbReference>
<sequence>MSLRDHFFADPFTLHSKDSNGNDLEEEDPIKATVVNQQPPATKMELWGYYLYYNGNNGFTVFSFLPNILQYLAFRSGHNPDTGGPCDIQNALTPCNVRWPSASGSVPVSSMMLYVQSISFSVQFLLFTSFGSLADYGRWNRYILLTATIIACTTQIIPVALVNDDGSNWGVMMAIFIVGLISYGTTLVFYGAAFPTLSDNLPVVRQARASANLSFKESETVVEKWRNHVSAISTTWSNIGFLILTAVLAGPGFIPWGANGMLGDAPVYNFICTAVCGGFWVINAIPYFMFQPSGRQGPPLPPGESHWTVGWKSIFQALREARKLRYLFMYIFSYFMFSDAVSTINTMITIITGEVTNFSALQSTLFGLVTAITSILGCVLFLYITKTFGVSTKTNLLIIVGLTSVIPLWGCFGISMNNFGFKTTWELWAQAAWSGLFTAPIWAWQQTMLAELTPKGKENLFFGLFGIVNKASSWIGPVVVGAISQSTSNVWMGWPFVLGLFLAATVIVLFIDVDAAKQELAEYEKSINTVGGNSIEHLQEKVDP</sequence>
<comment type="similarity">
    <text evidence="2 9">Belongs to the ATG22 family.</text>
</comment>
<dbReference type="Proteomes" id="UP001209540">
    <property type="component" value="Unassembled WGS sequence"/>
</dbReference>
<keyword evidence="7 9" id="KW-1133">Transmembrane helix</keyword>
<evidence type="ECO:0000256" key="8">
    <source>
        <dbReference type="ARBA" id="ARBA00023136"/>
    </source>
</evidence>
<evidence type="ECO:0000256" key="6">
    <source>
        <dbReference type="ARBA" id="ARBA00022970"/>
    </source>
</evidence>
<keyword evidence="9" id="KW-0072">Autophagy</keyword>
<feature type="transmembrane region" description="Helical" evidence="9">
    <location>
        <begin position="111"/>
        <end position="130"/>
    </location>
</feature>
<feature type="transmembrane region" description="Helical" evidence="9">
    <location>
        <begin position="169"/>
        <end position="190"/>
    </location>
</feature>
<feature type="transmembrane region" description="Helical" evidence="9">
    <location>
        <begin position="396"/>
        <end position="415"/>
    </location>
</feature>
<keyword evidence="8 9" id="KW-0472">Membrane</keyword>
<feature type="transmembrane region" description="Helical" evidence="9">
    <location>
        <begin position="268"/>
        <end position="290"/>
    </location>
</feature>
<evidence type="ECO:0000256" key="1">
    <source>
        <dbReference type="ARBA" id="ARBA00004127"/>
    </source>
</evidence>
<dbReference type="Gene3D" id="1.20.1250.20">
    <property type="entry name" value="MFS general substrate transporter like domains"/>
    <property type="match status" value="1"/>
</dbReference>
<keyword evidence="12" id="KW-1185">Reference proteome</keyword>
<evidence type="ECO:0000313" key="11">
    <source>
        <dbReference type="EMBL" id="KAI9249135.1"/>
    </source>
</evidence>
<evidence type="ECO:0000256" key="7">
    <source>
        <dbReference type="ARBA" id="ARBA00022989"/>
    </source>
</evidence>
<dbReference type="InterPro" id="IPR036259">
    <property type="entry name" value="MFS_trans_sf"/>
</dbReference>
<feature type="transmembrane region" description="Helical" evidence="9">
    <location>
        <begin position="363"/>
        <end position="384"/>
    </location>
</feature>
<evidence type="ECO:0000256" key="5">
    <source>
        <dbReference type="ARBA" id="ARBA00022692"/>
    </source>
</evidence>
<evidence type="ECO:0000256" key="2">
    <source>
        <dbReference type="ARBA" id="ARBA00006978"/>
    </source>
</evidence>
<feature type="transmembrane region" description="Helical" evidence="9">
    <location>
        <begin position="427"/>
        <end position="444"/>
    </location>
</feature>
<dbReference type="GO" id="GO:0032974">
    <property type="term" value="P:amino acid transmembrane export from vacuole"/>
    <property type="evidence" value="ECO:0007669"/>
    <property type="project" value="InterPro"/>
</dbReference>
<evidence type="ECO:0000256" key="9">
    <source>
        <dbReference type="RuleBase" id="RU363073"/>
    </source>
</evidence>
<feature type="transmembrane region" description="Helical" evidence="9">
    <location>
        <begin position="490"/>
        <end position="511"/>
    </location>
</feature>
<keyword evidence="3 9" id="KW-0813">Transport</keyword>
<dbReference type="GO" id="GO:0005774">
    <property type="term" value="C:vacuolar membrane"/>
    <property type="evidence" value="ECO:0007669"/>
    <property type="project" value="UniProtKB-SubCell"/>
</dbReference>
<feature type="transmembrane region" description="Helical" evidence="9">
    <location>
        <begin position="327"/>
        <end position="351"/>
    </location>
</feature>
<dbReference type="SUPFAM" id="SSF103473">
    <property type="entry name" value="MFS general substrate transporter"/>
    <property type="match status" value="1"/>
</dbReference>
<reference evidence="11" key="1">
    <citation type="journal article" date="2022" name="IScience">
        <title>Evolution of zygomycete secretomes and the origins of terrestrial fungal ecologies.</title>
        <authorList>
            <person name="Chang Y."/>
            <person name="Wang Y."/>
            <person name="Mondo S."/>
            <person name="Ahrendt S."/>
            <person name="Andreopoulos W."/>
            <person name="Barry K."/>
            <person name="Beard J."/>
            <person name="Benny G.L."/>
            <person name="Blankenship S."/>
            <person name="Bonito G."/>
            <person name="Cuomo C."/>
            <person name="Desiro A."/>
            <person name="Gervers K.A."/>
            <person name="Hundley H."/>
            <person name="Kuo A."/>
            <person name="LaButti K."/>
            <person name="Lang B.F."/>
            <person name="Lipzen A."/>
            <person name="O'Donnell K."/>
            <person name="Pangilinan J."/>
            <person name="Reynolds N."/>
            <person name="Sandor L."/>
            <person name="Smith M.E."/>
            <person name="Tsang A."/>
            <person name="Grigoriev I.V."/>
            <person name="Stajich J.E."/>
            <person name="Spatafora J.W."/>
        </authorList>
    </citation>
    <scope>NUCLEOTIDE SEQUENCE</scope>
    <source>
        <strain evidence="11">RSA 2281</strain>
    </source>
</reference>
<dbReference type="InterPro" id="IPR050495">
    <property type="entry name" value="ATG22/LtaA_families"/>
</dbReference>
<reference evidence="11" key="2">
    <citation type="submission" date="2023-02" db="EMBL/GenBank/DDBJ databases">
        <authorList>
            <consortium name="DOE Joint Genome Institute"/>
            <person name="Mondo S.J."/>
            <person name="Chang Y."/>
            <person name="Wang Y."/>
            <person name="Ahrendt S."/>
            <person name="Andreopoulos W."/>
            <person name="Barry K."/>
            <person name="Beard J."/>
            <person name="Benny G.L."/>
            <person name="Blankenship S."/>
            <person name="Bonito G."/>
            <person name="Cuomo C."/>
            <person name="Desiro A."/>
            <person name="Gervers K.A."/>
            <person name="Hundley H."/>
            <person name="Kuo A."/>
            <person name="LaButti K."/>
            <person name="Lang B.F."/>
            <person name="Lipzen A."/>
            <person name="O'Donnell K."/>
            <person name="Pangilinan J."/>
            <person name="Reynolds N."/>
            <person name="Sandor L."/>
            <person name="Smith M.W."/>
            <person name="Tsang A."/>
            <person name="Grigoriev I.V."/>
            <person name="Stajich J.E."/>
            <person name="Spatafora J.W."/>
        </authorList>
    </citation>
    <scope>NUCLEOTIDE SEQUENCE</scope>
    <source>
        <strain evidence="11">RSA 2281</strain>
    </source>
</reference>
<keyword evidence="4 9" id="KW-0926">Vacuole</keyword>
<keyword evidence="6 9" id="KW-0029">Amino-acid transport</keyword>
<evidence type="ECO:0000256" key="4">
    <source>
        <dbReference type="ARBA" id="ARBA00022554"/>
    </source>
</evidence>
<proteinExistence type="inferred from homology"/>
<dbReference type="InterPro" id="IPR044738">
    <property type="entry name" value="Atg22"/>
</dbReference>
<dbReference type="InterPro" id="IPR020846">
    <property type="entry name" value="MFS_dom"/>
</dbReference>
<dbReference type="AlphaFoldDB" id="A0AAD5K385"/>
<feature type="domain" description="Major facilitator superfamily (MFS) profile" evidence="10">
    <location>
        <begin position="326"/>
        <end position="544"/>
    </location>
</feature>
<evidence type="ECO:0000313" key="12">
    <source>
        <dbReference type="Proteomes" id="UP001209540"/>
    </source>
</evidence>
<dbReference type="PANTHER" id="PTHR23519">
    <property type="entry name" value="AUTOPHAGY-RELATED PROTEIN 22"/>
    <property type="match status" value="1"/>
</dbReference>
<organism evidence="11 12">
    <name type="scientific">Phascolomyces articulosus</name>
    <dbReference type="NCBI Taxonomy" id="60185"/>
    <lineage>
        <taxon>Eukaryota</taxon>
        <taxon>Fungi</taxon>
        <taxon>Fungi incertae sedis</taxon>
        <taxon>Mucoromycota</taxon>
        <taxon>Mucoromycotina</taxon>
        <taxon>Mucoromycetes</taxon>
        <taxon>Mucorales</taxon>
        <taxon>Lichtheimiaceae</taxon>
        <taxon>Phascolomyces</taxon>
    </lineage>
</organism>
<feature type="transmembrane region" description="Helical" evidence="9">
    <location>
        <begin position="460"/>
        <end position="484"/>
    </location>
</feature>
<comment type="caution">
    <text evidence="11">The sequence shown here is derived from an EMBL/GenBank/DDBJ whole genome shotgun (WGS) entry which is preliminary data.</text>
</comment>
<keyword evidence="5 9" id="KW-0812">Transmembrane</keyword>
<dbReference type="GO" id="GO:0012505">
    <property type="term" value="C:endomembrane system"/>
    <property type="evidence" value="ECO:0007669"/>
    <property type="project" value="UniProtKB-SubCell"/>
</dbReference>
<gene>
    <name evidence="11" type="ORF">BDA99DRAFT_542228</name>
</gene>
<evidence type="ECO:0000259" key="10">
    <source>
        <dbReference type="PROSITE" id="PS50850"/>
    </source>
</evidence>
<dbReference type="GO" id="GO:0022857">
    <property type="term" value="F:transmembrane transporter activity"/>
    <property type="evidence" value="ECO:0007669"/>
    <property type="project" value="InterPro"/>
</dbReference>
<evidence type="ECO:0000256" key="3">
    <source>
        <dbReference type="ARBA" id="ARBA00022448"/>
    </source>
</evidence>
<dbReference type="PANTHER" id="PTHR23519:SF1">
    <property type="entry name" value="AUTOPHAGY-RELATED PROTEIN 22"/>
    <property type="match status" value="1"/>
</dbReference>
<feature type="transmembrane region" description="Helical" evidence="9">
    <location>
        <begin position="236"/>
        <end position="256"/>
    </location>
</feature>
<dbReference type="CDD" id="cd17483">
    <property type="entry name" value="MFS_Atg22_like"/>
    <property type="match status" value="1"/>
</dbReference>
<name>A0AAD5K385_9FUNG</name>
<comment type="function">
    <text evidence="9">Vacuolar effluxer which mediate the efflux of amino acids resulting from autophagic degradation. The release of autophagic amino acids allows the maintenance of protein synthesis and viability during nitrogen starvation.</text>
</comment>
<comment type="subcellular location">
    <subcellularLocation>
        <location evidence="1">Endomembrane system</location>
        <topology evidence="1">Multi-pass membrane protein</topology>
    </subcellularLocation>
    <subcellularLocation>
        <location evidence="9">Vacuole membrane</location>
        <topology evidence="9">Multi-pass membrane protein</topology>
    </subcellularLocation>
</comment>
<dbReference type="Pfam" id="PF11700">
    <property type="entry name" value="ATG22"/>
    <property type="match status" value="1"/>
</dbReference>
<dbReference type="InterPro" id="IPR024671">
    <property type="entry name" value="Atg22-like"/>
</dbReference>
<feature type="transmembrane region" description="Helical" evidence="9">
    <location>
        <begin position="142"/>
        <end position="163"/>
    </location>
</feature>
<dbReference type="EMBL" id="JAIXMP010000036">
    <property type="protein sequence ID" value="KAI9249135.1"/>
    <property type="molecule type" value="Genomic_DNA"/>
</dbReference>
<dbReference type="PROSITE" id="PS50850">
    <property type="entry name" value="MFS"/>
    <property type="match status" value="1"/>
</dbReference>
<protein>
    <recommendedName>
        <fullName evidence="9">Autophagy-related protein</fullName>
    </recommendedName>
</protein>